<dbReference type="PANTHER" id="PTHR30204:SF69">
    <property type="entry name" value="MERR-FAMILY TRANSCRIPTIONAL REGULATOR"/>
    <property type="match status" value="1"/>
</dbReference>
<evidence type="ECO:0000313" key="6">
    <source>
        <dbReference type="EMBL" id="HCL01758.1"/>
    </source>
</evidence>
<dbReference type="GO" id="GO:0003700">
    <property type="term" value="F:DNA-binding transcription factor activity"/>
    <property type="evidence" value="ECO:0007669"/>
    <property type="project" value="InterPro"/>
</dbReference>
<dbReference type="Gene3D" id="3.20.80.10">
    <property type="entry name" value="Regulatory factor, effector binding domain"/>
    <property type="match status" value="1"/>
</dbReference>
<keyword evidence="1" id="KW-0678">Repressor</keyword>
<dbReference type="GO" id="GO:0003677">
    <property type="term" value="F:DNA binding"/>
    <property type="evidence" value="ECO:0007669"/>
    <property type="project" value="UniProtKB-KW"/>
</dbReference>
<evidence type="ECO:0000259" key="5">
    <source>
        <dbReference type="PROSITE" id="PS50937"/>
    </source>
</evidence>
<proteinExistence type="predicted"/>
<dbReference type="InterPro" id="IPR047057">
    <property type="entry name" value="MerR_fam"/>
</dbReference>
<sequence>METMTISQLSKAYGVTTRTLRYYEEIGLIESVKKEDYAYRTYDDATVRRLQQIILLRKLRIKLQDIARILQNNQAIIAIEVFEECLKDVNEEIKALDTIRYLYETLLLQLRESITELGMLGVVKNDVLLETIQSLPLMKTKLKEKVRMEHLNKVNETIQRLRDEEVRIIYLPSVTVASAHYIGENPEDQAQSILNQFIKEQKLNETNKGLRVFGFNNPSPKRLGEVYGYELCVTIPEEYDVPKPLEKKMLEGGMYAVYCIKMGDFEKWPLLWKWVEASQEYDYDRREPLGMDGALEEHLNAPLYYARSGEEQKFIQLDLMVPIRKAKK</sequence>
<evidence type="ECO:0000256" key="3">
    <source>
        <dbReference type="ARBA" id="ARBA00023125"/>
    </source>
</evidence>
<dbReference type="SUPFAM" id="SSF55136">
    <property type="entry name" value="Probable bacterial effector-binding domain"/>
    <property type="match status" value="1"/>
</dbReference>
<feature type="domain" description="HTH merR-type" evidence="5">
    <location>
        <begin position="3"/>
        <end position="72"/>
    </location>
</feature>
<dbReference type="Gene3D" id="1.10.1660.10">
    <property type="match status" value="1"/>
</dbReference>
<dbReference type="InterPro" id="IPR011256">
    <property type="entry name" value="Reg_factor_effector_dom_sf"/>
</dbReference>
<gene>
    <name evidence="6" type="ORF">DHW61_04970</name>
</gene>
<dbReference type="AlphaFoldDB" id="A0A3D2X602"/>
<dbReference type="Proteomes" id="UP000262969">
    <property type="component" value="Unassembled WGS sequence"/>
</dbReference>
<comment type="caution">
    <text evidence="6">The sequence shown here is derived from an EMBL/GenBank/DDBJ whole genome shotgun (WGS) entry which is preliminary data.</text>
</comment>
<evidence type="ECO:0000313" key="7">
    <source>
        <dbReference type="Proteomes" id="UP000262969"/>
    </source>
</evidence>
<evidence type="ECO:0000256" key="2">
    <source>
        <dbReference type="ARBA" id="ARBA00023015"/>
    </source>
</evidence>
<name>A0A3D2X602_9FIRM</name>
<dbReference type="PROSITE" id="PS50937">
    <property type="entry name" value="HTH_MERR_2"/>
    <property type="match status" value="1"/>
</dbReference>
<keyword evidence="2" id="KW-0805">Transcription regulation</keyword>
<keyword evidence="3" id="KW-0238">DNA-binding</keyword>
<reference evidence="6 7" key="1">
    <citation type="journal article" date="2018" name="Nat. Biotechnol.">
        <title>A standardized bacterial taxonomy based on genome phylogeny substantially revises the tree of life.</title>
        <authorList>
            <person name="Parks D.H."/>
            <person name="Chuvochina M."/>
            <person name="Waite D.W."/>
            <person name="Rinke C."/>
            <person name="Skarshewski A."/>
            <person name="Chaumeil P.A."/>
            <person name="Hugenholtz P."/>
        </authorList>
    </citation>
    <scope>NUCLEOTIDE SEQUENCE [LARGE SCALE GENOMIC DNA]</scope>
    <source>
        <strain evidence="6">UBA11728</strain>
    </source>
</reference>
<dbReference type="InterPro" id="IPR009061">
    <property type="entry name" value="DNA-bd_dom_put_sf"/>
</dbReference>
<evidence type="ECO:0000256" key="1">
    <source>
        <dbReference type="ARBA" id="ARBA00022491"/>
    </source>
</evidence>
<dbReference type="SUPFAM" id="SSF46955">
    <property type="entry name" value="Putative DNA-binding domain"/>
    <property type="match status" value="1"/>
</dbReference>
<dbReference type="CDD" id="cd00592">
    <property type="entry name" value="HTH_MerR-like"/>
    <property type="match status" value="1"/>
</dbReference>
<dbReference type="SMART" id="SM00422">
    <property type="entry name" value="HTH_MERR"/>
    <property type="match status" value="1"/>
</dbReference>
<keyword evidence="4" id="KW-0804">Transcription</keyword>
<dbReference type="Pfam" id="PF13411">
    <property type="entry name" value="MerR_1"/>
    <property type="match status" value="1"/>
</dbReference>
<dbReference type="PRINTS" id="PR00040">
    <property type="entry name" value="HTHMERR"/>
</dbReference>
<evidence type="ECO:0000256" key="4">
    <source>
        <dbReference type="ARBA" id="ARBA00023163"/>
    </source>
</evidence>
<dbReference type="Pfam" id="PF14526">
    <property type="entry name" value="Cass2"/>
    <property type="match status" value="1"/>
</dbReference>
<protein>
    <submittedName>
        <fullName evidence="6">MerR family transcriptional regulator</fullName>
    </submittedName>
</protein>
<organism evidence="6 7">
    <name type="scientific">Lachnoclostridium phytofermentans</name>
    <dbReference type="NCBI Taxonomy" id="66219"/>
    <lineage>
        <taxon>Bacteria</taxon>
        <taxon>Bacillati</taxon>
        <taxon>Bacillota</taxon>
        <taxon>Clostridia</taxon>
        <taxon>Lachnospirales</taxon>
        <taxon>Lachnospiraceae</taxon>
    </lineage>
</organism>
<dbReference type="InterPro" id="IPR000551">
    <property type="entry name" value="MerR-type_HTH_dom"/>
</dbReference>
<dbReference type="EMBL" id="DPVV01000171">
    <property type="protein sequence ID" value="HCL01758.1"/>
    <property type="molecule type" value="Genomic_DNA"/>
</dbReference>
<dbReference type="PANTHER" id="PTHR30204">
    <property type="entry name" value="REDOX-CYCLING DRUG-SENSING TRANSCRIPTIONAL ACTIVATOR SOXR"/>
    <property type="match status" value="1"/>
</dbReference>
<dbReference type="InterPro" id="IPR029441">
    <property type="entry name" value="Cass2"/>
</dbReference>
<accession>A0A3D2X602</accession>